<name>D8Q8K7_SCHCM</name>
<feature type="compositionally biased region" description="Polar residues" evidence="1">
    <location>
        <begin position="18"/>
        <end position="28"/>
    </location>
</feature>
<feature type="compositionally biased region" description="Basic and acidic residues" evidence="1">
    <location>
        <begin position="42"/>
        <end position="60"/>
    </location>
</feature>
<dbReference type="EMBL" id="GL377308">
    <property type="protein sequence ID" value="EFI95491.1"/>
    <property type="molecule type" value="Genomic_DNA"/>
</dbReference>
<keyword evidence="3" id="KW-1185">Reference proteome</keyword>
<feature type="compositionally biased region" description="Pro residues" evidence="1">
    <location>
        <begin position="251"/>
        <end position="273"/>
    </location>
</feature>
<dbReference type="VEuPathDB" id="FungiDB:SCHCODRAFT_01097865"/>
<dbReference type="HOGENOM" id="CLU_049777_0_0_1"/>
<dbReference type="AlphaFoldDB" id="D8Q8K7"/>
<dbReference type="OMA" id="VRWWHEW"/>
<dbReference type="OrthoDB" id="3358973at2759"/>
<feature type="region of interest" description="Disordered" evidence="1">
    <location>
        <begin position="1"/>
        <end position="104"/>
    </location>
</feature>
<dbReference type="eggNOG" id="ENOG502SGNP">
    <property type="taxonomic scope" value="Eukaryota"/>
</dbReference>
<protein>
    <submittedName>
        <fullName evidence="2">Uncharacterized protein</fullName>
    </submittedName>
</protein>
<feature type="region of interest" description="Disordered" evidence="1">
    <location>
        <begin position="303"/>
        <end position="322"/>
    </location>
</feature>
<accession>D8Q8K7</accession>
<dbReference type="Proteomes" id="UP000007431">
    <property type="component" value="Unassembled WGS sequence"/>
</dbReference>
<evidence type="ECO:0000256" key="1">
    <source>
        <dbReference type="SAM" id="MobiDB-lite"/>
    </source>
</evidence>
<dbReference type="RefSeq" id="XP_003030394.1">
    <property type="nucleotide sequence ID" value="XM_003030348.1"/>
</dbReference>
<proteinExistence type="predicted"/>
<dbReference type="KEGG" id="scm:SCHCO_01097865"/>
<feature type="region of interest" description="Disordered" evidence="1">
    <location>
        <begin position="247"/>
        <end position="288"/>
    </location>
</feature>
<sequence>MSSISSLETITAGDGPQKLQTPVKQTSVPAGKQVPPSPAEEDLSRAHAWHEDTESEEAHVSPKRKGKERSPSTDTEGDDDEFERSGSGSSYPPMNDEEAETRRVEEVSDHFLRAILCLTRARESVNGSAGDRSSLVSAVARRASMLFSGSSTRSPPRPPTGGPLGNHRALQSRDSLDASLPLDDIATPTPSPTLNEHRRRPDDDPFADPAQNGPVMEPLAEVPDASTAAGPTPDGPVLLARRESTLRHAPTPKPLDLPPPRTPPPIHTPPTPITPINASSRSSEVEEGPVIATRWWHEWLCGCGEGPDRGGDQQAGRTNPNE</sequence>
<dbReference type="InParanoid" id="D8Q8K7"/>
<reference evidence="2 3" key="1">
    <citation type="journal article" date="2010" name="Nat. Biotechnol.">
        <title>Genome sequence of the model mushroom Schizophyllum commune.</title>
        <authorList>
            <person name="Ohm R.A."/>
            <person name="de Jong J.F."/>
            <person name="Lugones L.G."/>
            <person name="Aerts A."/>
            <person name="Kothe E."/>
            <person name="Stajich J.E."/>
            <person name="de Vries R.P."/>
            <person name="Record E."/>
            <person name="Levasseur A."/>
            <person name="Baker S.E."/>
            <person name="Bartholomew K.A."/>
            <person name="Coutinho P.M."/>
            <person name="Erdmann S."/>
            <person name="Fowler T.J."/>
            <person name="Gathman A.C."/>
            <person name="Lombard V."/>
            <person name="Henrissat B."/>
            <person name="Knabe N."/>
            <person name="Kuees U."/>
            <person name="Lilly W.W."/>
            <person name="Lindquist E."/>
            <person name="Lucas S."/>
            <person name="Magnuson J.K."/>
            <person name="Piumi F."/>
            <person name="Raudaskoski M."/>
            <person name="Salamov A."/>
            <person name="Schmutz J."/>
            <person name="Schwarze F.W.M.R."/>
            <person name="vanKuyk P.A."/>
            <person name="Horton J.S."/>
            <person name="Grigoriev I.V."/>
            <person name="Woesten H.A.B."/>
        </authorList>
    </citation>
    <scope>NUCLEOTIDE SEQUENCE [LARGE SCALE GENOMIC DNA]</scope>
    <source>
        <strain evidence="3">H4-8 / FGSC 9210</strain>
    </source>
</reference>
<evidence type="ECO:0000313" key="2">
    <source>
        <dbReference type="EMBL" id="EFI95491.1"/>
    </source>
</evidence>
<evidence type="ECO:0000313" key="3">
    <source>
        <dbReference type="Proteomes" id="UP000007431"/>
    </source>
</evidence>
<organism evidence="3">
    <name type="scientific">Schizophyllum commune (strain H4-8 / FGSC 9210)</name>
    <name type="common">Split gill fungus</name>
    <dbReference type="NCBI Taxonomy" id="578458"/>
    <lineage>
        <taxon>Eukaryota</taxon>
        <taxon>Fungi</taxon>
        <taxon>Dikarya</taxon>
        <taxon>Basidiomycota</taxon>
        <taxon>Agaricomycotina</taxon>
        <taxon>Agaricomycetes</taxon>
        <taxon>Agaricomycetidae</taxon>
        <taxon>Agaricales</taxon>
        <taxon>Schizophyllaceae</taxon>
        <taxon>Schizophyllum</taxon>
    </lineage>
</organism>
<feature type="region of interest" description="Disordered" evidence="1">
    <location>
        <begin position="146"/>
        <end position="217"/>
    </location>
</feature>
<gene>
    <name evidence="2" type="ORF">SCHCODRAFT_16322</name>
</gene>
<dbReference type="GeneID" id="9591405"/>